<dbReference type="EMBL" id="JQIF01000049">
    <property type="protein sequence ID" value="KGJ52981.1"/>
    <property type="molecule type" value="Genomic_DNA"/>
</dbReference>
<gene>
    <name evidence="2" type="ORF">CIAN88_11850</name>
</gene>
<name>A0A099I5Z5_CLOIN</name>
<reference evidence="2 3" key="1">
    <citation type="submission" date="2014-08" db="EMBL/GenBank/DDBJ databases">
        <title>Clostridium innocuum, an unnegligible vancomycin-resistant pathogen causing extra-intestinal infections.</title>
        <authorList>
            <person name="Feng Y."/>
            <person name="Chiu C.-H."/>
        </authorList>
    </citation>
    <scope>NUCLEOTIDE SEQUENCE [LARGE SCALE GENOMIC DNA]</scope>
    <source>
        <strain evidence="2 3">AN88</strain>
    </source>
</reference>
<organism evidence="2 3">
    <name type="scientific">Clostridium innocuum</name>
    <dbReference type="NCBI Taxonomy" id="1522"/>
    <lineage>
        <taxon>Bacteria</taxon>
        <taxon>Bacillati</taxon>
        <taxon>Bacillota</taxon>
        <taxon>Clostridia</taxon>
        <taxon>Eubacteriales</taxon>
        <taxon>Clostridiaceae</taxon>
        <taxon>Clostridium</taxon>
    </lineage>
</organism>
<protein>
    <submittedName>
        <fullName evidence="2">Cell wall protein</fullName>
    </submittedName>
</protein>
<sequence length="172" mass="19346">MHSKNYGTALLQILMIVGLTILPVNAHEVEVSYVPQDYELKTFHMEVRIQGQGAVLDQGLTLKNPTFFALHSDEKKQFVLQPAQGYEIADIQYDGEDITNLLQQQTLTVKGKDHDTKLIVTFCKQSQNPRKDTATVETGDSIATAGYLSIILLSAGFIIFVKKKKEKLHDRR</sequence>
<dbReference type="AlphaFoldDB" id="A0A099I5Z5"/>
<dbReference type="RefSeq" id="WP_044905583.1">
    <property type="nucleotide sequence ID" value="NZ_JQIF01000049.1"/>
</dbReference>
<dbReference type="NCBIfam" id="TIGR01167">
    <property type="entry name" value="LPXTG_anchor"/>
    <property type="match status" value="1"/>
</dbReference>
<keyword evidence="1" id="KW-1133">Transmembrane helix</keyword>
<evidence type="ECO:0000313" key="3">
    <source>
        <dbReference type="Proteomes" id="UP000030008"/>
    </source>
</evidence>
<keyword evidence="1" id="KW-0472">Membrane</keyword>
<evidence type="ECO:0000256" key="1">
    <source>
        <dbReference type="SAM" id="Phobius"/>
    </source>
</evidence>
<feature type="transmembrane region" description="Helical" evidence="1">
    <location>
        <begin position="142"/>
        <end position="161"/>
    </location>
</feature>
<proteinExistence type="predicted"/>
<comment type="caution">
    <text evidence="2">The sequence shown here is derived from an EMBL/GenBank/DDBJ whole genome shotgun (WGS) entry which is preliminary data.</text>
</comment>
<accession>A0A099I5Z5</accession>
<dbReference type="Proteomes" id="UP000030008">
    <property type="component" value="Unassembled WGS sequence"/>
</dbReference>
<keyword evidence="1" id="KW-0812">Transmembrane</keyword>
<evidence type="ECO:0000313" key="2">
    <source>
        <dbReference type="EMBL" id="KGJ52981.1"/>
    </source>
</evidence>